<dbReference type="Pfam" id="PF01522">
    <property type="entry name" value="Polysacc_deac_1"/>
    <property type="match status" value="1"/>
</dbReference>
<dbReference type="EMBL" id="CP015136">
    <property type="protein sequence ID" value="AMY12298.1"/>
    <property type="molecule type" value="Genomic_DNA"/>
</dbReference>
<dbReference type="InterPro" id="IPR022560">
    <property type="entry name" value="DUF3473"/>
</dbReference>
<dbReference type="InterPro" id="IPR045235">
    <property type="entry name" value="PuuE_HpPgdA-like"/>
</dbReference>
<dbReference type="PANTHER" id="PTHR47561:SF1">
    <property type="entry name" value="POLYSACCHARIDE DEACETYLASE FAMILY PROTEIN (AFU_ORTHOLOGUE AFUA_6G05030)"/>
    <property type="match status" value="1"/>
</dbReference>
<dbReference type="AlphaFoldDB" id="A0A143PVT3"/>
<dbReference type="GO" id="GO:0016810">
    <property type="term" value="F:hydrolase activity, acting on carbon-nitrogen (but not peptide) bonds"/>
    <property type="evidence" value="ECO:0007669"/>
    <property type="project" value="InterPro"/>
</dbReference>
<dbReference type="KEGG" id="abac:LuPra_05571"/>
<dbReference type="CDD" id="cd10941">
    <property type="entry name" value="CE4_PuuE_HpPgdA_like_2"/>
    <property type="match status" value="1"/>
</dbReference>
<dbReference type="Gene3D" id="3.20.20.370">
    <property type="entry name" value="Glycoside hydrolase/deacetylase"/>
    <property type="match status" value="1"/>
</dbReference>
<proteinExistence type="predicted"/>
<name>A0A143PVT3_LUTPR</name>
<protein>
    <submittedName>
        <fullName evidence="2">Polysaccharide deacetylase family protein, PEP-CTERM locus subfamily</fullName>
    </submittedName>
</protein>
<organism evidence="2 3">
    <name type="scientific">Luteitalea pratensis</name>
    <dbReference type="NCBI Taxonomy" id="1855912"/>
    <lineage>
        <taxon>Bacteria</taxon>
        <taxon>Pseudomonadati</taxon>
        <taxon>Acidobacteriota</taxon>
        <taxon>Vicinamibacteria</taxon>
        <taxon>Vicinamibacterales</taxon>
        <taxon>Vicinamibacteraceae</taxon>
        <taxon>Luteitalea</taxon>
    </lineage>
</organism>
<feature type="domain" description="NodB homology" evidence="1">
    <location>
        <begin position="22"/>
        <end position="279"/>
    </location>
</feature>
<gene>
    <name evidence="2" type="ORF">LuPra_05571</name>
</gene>
<dbReference type="PANTHER" id="PTHR47561">
    <property type="entry name" value="POLYSACCHARIDE DEACETYLASE FAMILY PROTEIN (AFU_ORTHOLOGUE AFUA_6G05030)"/>
    <property type="match status" value="1"/>
</dbReference>
<evidence type="ECO:0000313" key="3">
    <source>
        <dbReference type="Proteomes" id="UP000076079"/>
    </source>
</evidence>
<reference evidence="3" key="2">
    <citation type="submission" date="2016-04" db="EMBL/GenBank/DDBJ databases">
        <title>First Complete Genome Sequence of a Subdivision 6 Acidobacterium.</title>
        <authorList>
            <person name="Huang S."/>
            <person name="Vieira S."/>
            <person name="Bunk B."/>
            <person name="Riedel T."/>
            <person name="Sproeer C."/>
            <person name="Overmann J."/>
        </authorList>
    </citation>
    <scope>NUCLEOTIDE SEQUENCE [LARGE SCALE GENOMIC DNA]</scope>
    <source>
        <strain evidence="3">DSM 100886 HEG_-6_39</strain>
    </source>
</reference>
<reference evidence="2 3" key="1">
    <citation type="journal article" date="2016" name="Genome Announc.">
        <title>First Complete Genome Sequence of a Subdivision 6 Acidobacterium Strain.</title>
        <authorList>
            <person name="Huang S."/>
            <person name="Vieira S."/>
            <person name="Bunk B."/>
            <person name="Riedel T."/>
            <person name="Sproer C."/>
            <person name="Overmann J."/>
        </authorList>
    </citation>
    <scope>NUCLEOTIDE SEQUENCE [LARGE SCALE GENOMIC DNA]</scope>
    <source>
        <strain evidence="3">DSM 100886 HEG_-6_39</strain>
    </source>
</reference>
<keyword evidence="3" id="KW-1185">Reference proteome</keyword>
<dbReference type="RefSeq" id="WP_110173764.1">
    <property type="nucleotide sequence ID" value="NZ_CP015136.1"/>
</dbReference>
<dbReference type="OrthoDB" id="9806342at2"/>
<dbReference type="PROSITE" id="PS51677">
    <property type="entry name" value="NODB"/>
    <property type="match status" value="1"/>
</dbReference>
<dbReference type="GO" id="GO:0005975">
    <property type="term" value="P:carbohydrate metabolic process"/>
    <property type="evidence" value="ECO:0007669"/>
    <property type="project" value="InterPro"/>
</dbReference>
<dbReference type="SUPFAM" id="SSF88713">
    <property type="entry name" value="Glycoside hydrolase/deacetylase"/>
    <property type="match status" value="1"/>
</dbReference>
<accession>A0A143PVT3</accession>
<dbReference type="InterPro" id="IPR011330">
    <property type="entry name" value="Glyco_hydro/deAcase_b/a-brl"/>
</dbReference>
<dbReference type="STRING" id="1855912.LuPra_05571"/>
<sequence length="279" mass="30493" precursor="true">MAINAFTVDVEDWFHICGVDDRLPSSAWEGLESRVLPTTRGLLEDLAAAGHRGTFMIVGWVAGHFPELVREIRDAGHEIGLHGHWHRRVYELSPDGFREDLRLNIAALRAAGAGPIVSFRAPEWSLNQRAPWALPILVEEGLRIDASRAPVARVGSPSYPRRPHPIATVAGALLEVPPLVGHLAGHAVPLGWGWGLRKAEPATVIAAIAANNRQGDPAVLTVHPWEIDPAPPSIRLPASLAFSHYYRLSGFRMRLREVLAGAQFGPLCELPDAEAWLRA</sequence>
<evidence type="ECO:0000313" key="2">
    <source>
        <dbReference type="EMBL" id="AMY12298.1"/>
    </source>
</evidence>
<dbReference type="InterPro" id="IPR002509">
    <property type="entry name" value="NODB_dom"/>
</dbReference>
<dbReference type="Pfam" id="PF11959">
    <property type="entry name" value="DUF3473"/>
    <property type="match status" value="1"/>
</dbReference>
<dbReference type="Proteomes" id="UP000076079">
    <property type="component" value="Chromosome"/>
</dbReference>
<evidence type="ECO:0000259" key="1">
    <source>
        <dbReference type="PROSITE" id="PS51677"/>
    </source>
</evidence>